<proteinExistence type="predicted"/>
<feature type="signal peptide" evidence="3">
    <location>
        <begin position="1"/>
        <end position="17"/>
    </location>
</feature>
<dbReference type="InterPro" id="IPR031311">
    <property type="entry name" value="CHIT_BIND_RR_consensus"/>
</dbReference>
<feature type="chain" id="PRO_5045474852" evidence="3">
    <location>
        <begin position="18"/>
        <end position="144"/>
    </location>
</feature>
<gene>
    <name evidence="5" type="primary">LOC108556919</name>
</gene>
<sequence length="144" mass="15955">MFIKIVTIVATLAVVAANPIEHANSYASVQHHQGSHVHSAPAVLLNQQQHHEEVYPDAHPKYEFKYGVEDHHTGDQKSQMEVRDGDVVKGEYSVVQPDGTIRKVQYSADHHNGFNAEVSYSGHATYPQQNKQVIAAAAAPVYHH</sequence>
<dbReference type="GeneID" id="108556919"/>
<dbReference type="PROSITE" id="PS51155">
    <property type="entry name" value="CHIT_BIND_RR_2"/>
    <property type="match status" value="1"/>
</dbReference>
<dbReference type="PANTHER" id="PTHR12236">
    <property type="entry name" value="STRUCTURAL CONTITUENT OF CUTICLE"/>
    <property type="match status" value="1"/>
</dbReference>
<evidence type="ECO:0000313" key="4">
    <source>
        <dbReference type="Proteomes" id="UP000695000"/>
    </source>
</evidence>
<keyword evidence="1 2" id="KW-0193">Cuticle</keyword>
<accession>A0ABM1M2C3</accession>
<keyword evidence="3" id="KW-0732">Signal</keyword>
<evidence type="ECO:0000256" key="2">
    <source>
        <dbReference type="PROSITE-ProRule" id="PRU00497"/>
    </source>
</evidence>
<dbReference type="PANTHER" id="PTHR12236:SF95">
    <property type="entry name" value="CUTICULAR PROTEIN 76BD, ISOFORM C-RELATED"/>
    <property type="match status" value="1"/>
</dbReference>
<dbReference type="PROSITE" id="PS00233">
    <property type="entry name" value="CHIT_BIND_RR_1"/>
    <property type="match status" value="1"/>
</dbReference>
<keyword evidence="4" id="KW-1185">Reference proteome</keyword>
<dbReference type="Pfam" id="PF00379">
    <property type="entry name" value="Chitin_bind_4"/>
    <property type="match status" value="1"/>
</dbReference>
<reference evidence="5" key="1">
    <citation type="submission" date="2025-08" db="UniProtKB">
        <authorList>
            <consortium name="RefSeq"/>
        </authorList>
    </citation>
    <scope>IDENTIFICATION</scope>
    <source>
        <tissue evidence="5">Whole Larva</tissue>
    </source>
</reference>
<organism evidence="4 5">
    <name type="scientific">Nicrophorus vespilloides</name>
    <name type="common">Boreal carrion beetle</name>
    <dbReference type="NCBI Taxonomy" id="110193"/>
    <lineage>
        <taxon>Eukaryota</taxon>
        <taxon>Metazoa</taxon>
        <taxon>Ecdysozoa</taxon>
        <taxon>Arthropoda</taxon>
        <taxon>Hexapoda</taxon>
        <taxon>Insecta</taxon>
        <taxon>Pterygota</taxon>
        <taxon>Neoptera</taxon>
        <taxon>Endopterygota</taxon>
        <taxon>Coleoptera</taxon>
        <taxon>Polyphaga</taxon>
        <taxon>Staphyliniformia</taxon>
        <taxon>Silphidae</taxon>
        <taxon>Nicrophorinae</taxon>
        <taxon>Nicrophorus</taxon>
    </lineage>
</organism>
<evidence type="ECO:0000256" key="1">
    <source>
        <dbReference type="ARBA" id="ARBA00022460"/>
    </source>
</evidence>
<dbReference type="InterPro" id="IPR000618">
    <property type="entry name" value="Insect_cuticle"/>
</dbReference>
<evidence type="ECO:0000256" key="3">
    <source>
        <dbReference type="SAM" id="SignalP"/>
    </source>
</evidence>
<protein>
    <submittedName>
        <fullName evidence="5">Adult-specific cuticular protein ACP-20-like</fullName>
    </submittedName>
</protein>
<dbReference type="PRINTS" id="PR00947">
    <property type="entry name" value="CUTICLE"/>
</dbReference>
<dbReference type="Proteomes" id="UP000695000">
    <property type="component" value="Unplaced"/>
</dbReference>
<dbReference type="InterPro" id="IPR051217">
    <property type="entry name" value="Insect_Cuticle_Struc_Prot"/>
</dbReference>
<evidence type="ECO:0000313" key="5">
    <source>
        <dbReference type="RefSeq" id="XP_017768723.1"/>
    </source>
</evidence>
<dbReference type="RefSeq" id="XP_017768723.1">
    <property type="nucleotide sequence ID" value="XM_017913234.1"/>
</dbReference>
<name>A0ABM1M2C3_NICVS</name>